<keyword evidence="4" id="KW-0762">Sugar transport</keyword>
<sequence length="335" mass="35459">MKKLLHRWFIDGLSYMTLGLFSSLIIGLIMQTIGKQTLFPSLNLEFLVDVGKVAQSLTGAAIGAAIAYGLKGKPLVIFTAVIVGMLGYETFSGGAVGAFFAVLIAVELSHFYAAKTKIDIIVTPLLTLIIGGIVAKFLGPILSQLMLEIGKVIMISTDQQPFIMGMLVAVIFGLCLTAPISSAALALMLDLSGLAAGAATIGCACQMIGFAVTSYKENGVSGLISIGLGTSMLQVPNILLKPLIIIPPTLASAIIAPIMTVLFPMTNNAAGAGMGTSGLVGQIMTVNTMGASLNTWLLITMFHFVLPAFVTFVIYRFMIKRQWLHVGEQKIQLNQ</sequence>
<evidence type="ECO:0000256" key="4">
    <source>
        <dbReference type="ARBA" id="ARBA00022597"/>
    </source>
</evidence>
<evidence type="ECO:0000256" key="6">
    <source>
        <dbReference type="ARBA" id="ARBA00022989"/>
    </source>
</evidence>
<name>A0A380G5X2_STAIN</name>
<keyword evidence="5 8" id="KW-0812">Transmembrane</keyword>
<keyword evidence="7 8" id="KW-0472">Membrane</keyword>
<dbReference type="InterPro" id="IPR003352">
    <property type="entry name" value="PTS_EIIC"/>
</dbReference>
<feature type="transmembrane region" description="Helical" evidence="8">
    <location>
        <begin position="162"/>
        <end position="188"/>
    </location>
</feature>
<comment type="subcellular location">
    <subcellularLocation>
        <location evidence="1">Cell membrane</location>
        <topology evidence="1">Multi-pass membrane protein</topology>
    </subcellularLocation>
</comment>
<dbReference type="GO" id="GO:0005886">
    <property type="term" value="C:plasma membrane"/>
    <property type="evidence" value="ECO:0007669"/>
    <property type="project" value="UniProtKB-SubCell"/>
</dbReference>
<dbReference type="PANTHER" id="PTHR40063">
    <property type="entry name" value="MEMBRANE PROTEIN-RELATED"/>
    <property type="match status" value="1"/>
</dbReference>
<evidence type="ECO:0000256" key="7">
    <source>
        <dbReference type="ARBA" id="ARBA00023136"/>
    </source>
</evidence>
<gene>
    <name evidence="10" type="ORF">NCTC11048_00847</name>
</gene>
<dbReference type="STRING" id="1141106.GCA_000308095_00222"/>
<feature type="transmembrane region" description="Helical" evidence="8">
    <location>
        <begin position="12"/>
        <end position="33"/>
    </location>
</feature>
<evidence type="ECO:0000313" key="10">
    <source>
        <dbReference type="EMBL" id="SUM45856.1"/>
    </source>
</evidence>
<dbReference type="AlphaFoldDB" id="A0A380G5X2"/>
<protein>
    <submittedName>
        <fullName evidence="10">PTS system transporter subunit IIC</fullName>
    </submittedName>
</protein>
<accession>A0A380G5X2</accession>
<evidence type="ECO:0000256" key="8">
    <source>
        <dbReference type="SAM" id="Phobius"/>
    </source>
</evidence>
<feature type="domain" description="Phosphotransferase system EIIC" evidence="9">
    <location>
        <begin position="13"/>
        <end position="327"/>
    </location>
</feature>
<proteinExistence type="predicted"/>
<keyword evidence="3" id="KW-1003">Cell membrane</keyword>
<organism evidence="10 11">
    <name type="scientific">Staphylococcus intermedius NCTC 11048</name>
    <dbReference type="NCBI Taxonomy" id="1141106"/>
    <lineage>
        <taxon>Bacteria</taxon>
        <taxon>Bacillati</taxon>
        <taxon>Bacillota</taxon>
        <taxon>Bacilli</taxon>
        <taxon>Bacillales</taxon>
        <taxon>Staphylococcaceae</taxon>
        <taxon>Staphylococcus</taxon>
        <taxon>Staphylococcus intermedius group</taxon>
    </lineage>
</organism>
<evidence type="ECO:0000313" key="11">
    <source>
        <dbReference type="Proteomes" id="UP000255549"/>
    </source>
</evidence>
<evidence type="ECO:0000256" key="1">
    <source>
        <dbReference type="ARBA" id="ARBA00004651"/>
    </source>
</evidence>
<keyword evidence="11" id="KW-1185">Reference proteome</keyword>
<reference evidence="10 11" key="1">
    <citation type="submission" date="2018-06" db="EMBL/GenBank/DDBJ databases">
        <authorList>
            <consortium name="Pathogen Informatics"/>
            <person name="Doyle S."/>
        </authorList>
    </citation>
    <scope>NUCLEOTIDE SEQUENCE [LARGE SCALE GENOMIC DNA]</scope>
    <source>
        <strain evidence="11">NCTC 11048</strain>
    </source>
</reference>
<feature type="transmembrane region" description="Helical" evidence="8">
    <location>
        <begin position="296"/>
        <end position="315"/>
    </location>
</feature>
<dbReference type="Pfam" id="PF13303">
    <property type="entry name" value="PTS_EIIC_2"/>
    <property type="match status" value="1"/>
</dbReference>
<dbReference type="Proteomes" id="UP000255549">
    <property type="component" value="Unassembled WGS sequence"/>
</dbReference>
<dbReference type="OrthoDB" id="396983at2"/>
<feature type="transmembrane region" description="Helical" evidence="8">
    <location>
        <begin position="194"/>
        <end position="213"/>
    </location>
</feature>
<feature type="transmembrane region" description="Helical" evidence="8">
    <location>
        <begin position="118"/>
        <end position="142"/>
    </location>
</feature>
<evidence type="ECO:0000259" key="9">
    <source>
        <dbReference type="Pfam" id="PF13303"/>
    </source>
</evidence>
<dbReference type="RefSeq" id="WP_019169550.1">
    <property type="nucleotide sequence ID" value="NZ_CAIB01000268.1"/>
</dbReference>
<evidence type="ECO:0000256" key="2">
    <source>
        <dbReference type="ARBA" id="ARBA00022448"/>
    </source>
</evidence>
<dbReference type="EMBL" id="UHDP01000003">
    <property type="protein sequence ID" value="SUM45856.1"/>
    <property type="molecule type" value="Genomic_DNA"/>
</dbReference>
<dbReference type="GO" id="GO:0009401">
    <property type="term" value="P:phosphoenolpyruvate-dependent sugar phosphotransferase system"/>
    <property type="evidence" value="ECO:0007669"/>
    <property type="project" value="InterPro"/>
</dbReference>
<feature type="transmembrane region" description="Helical" evidence="8">
    <location>
        <begin position="77"/>
        <end position="106"/>
    </location>
</feature>
<dbReference type="GO" id="GO:0008982">
    <property type="term" value="F:protein-N(PI)-phosphohistidine-sugar phosphotransferase activity"/>
    <property type="evidence" value="ECO:0007669"/>
    <property type="project" value="InterPro"/>
</dbReference>
<evidence type="ECO:0000256" key="3">
    <source>
        <dbReference type="ARBA" id="ARBA00022475"/>
    </source>
</evidence>
<evidence type="ECO:0000256" key="5">
    <source>
        <dbReference type="ARBA" id="ARBA00022692"/>
    </source>
</evidence>
<keyword evidence="6 8" id="KW-1133">Transmembrane helix</keyword>
<dbReference type="PANTHER" id="PTHR40063:SF1">
    <property type="entry name" value="MEMBRANE PROTEIN"/>
    <property type="match status" value="1"/>
</dbReference>
<feature type="transmembrane region" description="Helical" evidence="8">
    <location>
        <begin position="245"/>
        <end position="263"/>
    </location>
</feature>
<keyword evidence="2" id="KW-0813">Transport</keyword>